<dbReference type="GO" id="GO:0008168">
    <property type="term" value="F:methyltransferase activity"/>
    <property type="evidence" value="ECO:0007669"/>
    <property type="project" value="TreeGrafter"/>
</dbReference>
<sequence length="356" mass="38611">MSKRPTSPLTEDAQRARPKPRAKSYGLGLMLRGEDVEDQASNVDSWVGQGTSNTTAAVTNDDTNDTKSPPPSWLPTLPPHTSIQEEETILPFIQPPTTPLPHPQSQPQPQPSNSMTAPTHTLSPTPSTENSTLPPLTPNTQYAMGGLNGSTGPSSPTGSAFTFTSSMQQAVFREDEGRLYNAVQDDYALPADTEEIKRLDIQHLAIRLLLGGNYLPHVGEYLRTHSPHGKDMRVLDLGCGTGTWCLEMAREFPEAEFIGIDLVPIQPDTLPVNCSFAMDDITKGLPYPDGTFDLVTGRLLVMGLRDYPSLLRDIARVIKPGGMYVATEPDINLILPDGGSTAGLKGWAGWEKGLQK</sequence>
<dbReference type="RefSeq" id="XP_066084501.1">
    <property type="nucleotide sequence ID" value="XM_066228404.1"/>
</dbReference>
<dbReference type="Gene3D" id="3.40.50.150">
    <property type="entry name" value="Vaccinia Virus protein VP39"/>
    <property type="match status" value="1"/>
</dbReference>
<feature type="domain" description="Methyltransferase" evidence="2">
    <location>
        <begin position="230"/>
        <end position="330"/>
    </location>
</feature>
<feature type="compositionally biased region" description="Low complexity" evidence="1">
    <location>
        <begin position="51"/>
        <end position="61"/>
    </location>
</feature>
<dbReference type="InterPro" id="IPR025714">
    <property type="entry name" value="Methyltranfer_dom"/>
</dbReference>
<dbReference type="PANTHER" id="PTHR43591:SF24">
    <property type="entry name" value="2-METHOXY-6-POLYPRENYL-1,4-BENZOQUINOL METHYLASE, MITOCHONDRIAL"/>
    <property type="match status" value="1"/>
</dbReference>
<evidence type="ECO:0000313" key="4">
    <source>
        <dbReference type="Proteomes" id="UP001358614"/>
    </source>
</evidence>
<feature type="compositionally biased region" description="Low complexity" evidence="1">
    <location>
        <begin position="150"/>
        <end position="159"/>
    </location>
</feature>
<evidence type="ECO:0000256" key="1">
    <source>
        <dbReference type="SAM" id="MobiDB-lite"/>
    </source>
</evidence>
<evidence type="ECO:0000259" key="2">
    <source>
        <dbReference type="Pfam" id="PF13847"/>
    </source>
</evidence>
<gene>
    <name evidence="3" type="ORF">V865_004626</name>
</gene>
<feature type="region of interest" description="Disordered" evidence="1">
    <location>
        <begin position="1"/>
        <end position="79"/>
    </location>
</feature>
<feature type="compositionally biased region" description="Pro residues" evidence="1">
    <location>
        <begin position="93"/>
        <end position="110"/>
    </location>
</feature>
<dbReference type="AlphaFoldDB" id="A0AAX4KKF9"/>
<proteinExistence type="predicted"/>
<dbReference type="KEGG" id="ker:91103427"/>
<organism evidence="3 4">
    <name type="scientific">Kwoniella europaea PYCC6329</name>
    <dbReference type="NCBI Taxonomy" id="1423913"/>
    <lineage>
        <taxon>Eukaryota</taxon>
        <taxon>Fungi</taxon>
        <taxon>Dikarya</taxon>
        <taxon>Basidiomycota</taxon>
        <taxon>Agaricomycotina</taxon>
        <taxon>Tremellomycetes</taxon>
        <taxon>Tremellales</taxon>
        <taxon>Cryptococcaceae</taxon>
        <taxon>Kwoniella</taxon>
    </lineage>
</organism>
<feature type="compositionally biased region" description="Polar residues" evidence="1">
    <location>
        <begin position="39"/>
        <end position="50"/>
    </location>
</feature>
<dbReference type="SUPFAM" id="SSF53335">
    <property type="entry name" value="S-adenosyl-L-methionine-dependent methyltransferases"/>
    <property type="match status" value="1"/>
</dbReference>
<feature type="compositionally biased region" description="Pro residues" evidence="1">
    <location>
        <begin position="68"/>
        <end position="78"/>
    </location>
</feature>
<dbReference type="Proteomes" id="UP001358614">
    <property type="component" value="Chromosome 1"/>
</dbReference>
<dbReference type="EMBL" id="CP144089">
    <property type="protein sequence ID" value="WWD06534.1"/>
    <property type="molecule type" value="Genomic_DNA"/>
</dbReference>
<name>A0AAX4KKF9_9TREE</name>
<dbReference type="InterPro" id="IPR029063">
    <property type="entry name" value="SAM-dependent_MTases_sf"/>
</dbReference>
<keyword evidence="4" id="KW-1185">Reference proteome</keyword>
<accession>A0AAX4KKF9</accession>
<dbReference type="Pfam" id="PF13847">
    <property type="entry name" value="Methyltransf_31"/>
    <property type="match status" value="1"/>
</dbReference>
<evidence type="ECO:0000313" key="3">
    <source>
        <dbReference type="EMBL" id="WWD06534.1"/>
    </source>
</evidence>
<reference evidence="3 4" key="1">
    <citation type="submission" date="2024-01" db="EMBL/GenBank/DDBJ databases">
        <title>Comparative genomics of Cryptococcus and Kwoniella reveals pathogenesis evolution and contrasting modes of karyotype evolution via chromosome fusion or intercentromeric recombination.</title>
        <authorList>
            <person name="Coelho M.A."/>
            <person name="David-Palma M."/>
            <person name="Shea T."/>
            <person name="Bowers K."/>
            <person name="McGinley-Smith S."/>
            <person name="Mohammad A.W."/>
            <person name="Gnirke A."/>
            <person name="Yurkov A.M."/>
            <person name="Nowrousian M."/>
            <person name="Sun S."/>
            <person name="Cuomo C.A."/>
            <person name="Heitman J."/>
        </authorList>
    </citation>
    <scope>NUCLEOTIDE SEQUENCE [LARGE SCALE GENOMIC DNA]</scope>
    <source>
        <strain evidence="3 4">PYCC6329</strain>
    </source>
</reference>
<dbReference type="CDD" id="cd02440">
    <property type="entry name" value="AdoMet_MTases"/>
    <property type="match status" value="1"/>
</dbReference>
<feature type="compositionally biased region" description="Polar residues" evidence="1">
    <location>
        <begin position="113"/>
        <end position="142"/>
    </location>
</feature>
<feature type="region of interest" description="Disordered" evidence="1">
    <location>
        <begin position="93"/>
        <end position="161"/>
    </location>
</feature>
<dbReference type="PANTHER" id="PTHR43591">
    <property type="entry name" value="METHYLTRANSFERASE"/>
    <property type="match status" value="1"/>
</dbReference>
<protein>
    <recommendedName>
        <fullName evidence="2">Methyltransferase domain-containing protein</fullName>
    </recommendedName>
</protein>
<dbReference type="GeneID" id="91103427"/>